<keyword evidence="3" id="KW-1185">Reference proteome</keyword>
<comment type="caution">
    <text evidence="2">The sequence shown here is derived from an EMBL/GenBank/DDBJ whole genome shotgun (WGS) entry which is preliminary data.</text>
</comment>
<dbReference type="EMBL" id="CABFWE030000001">
    <property type="protein sequence ID" value="CAD7023567.1"/>
    <property type="molecule type" value="Genomic_DNA"/>
</dbReference>
<evidence type="ECO:0000259" key="1">
    <source>
        <dbReference type="PROSITE" id="PS50234"/>
    </source>
</evidence>
<dbReference type="InterPro" id="IPR036465">
    <property type="entry name" value="vWFA_dom_sf"/>
</dbReference>
<protein>
    <submittedName>
        <fullName evidence="2">VWA domain-containing protein</fullName>
    </submittedName>
</protein>
<dbReference type="Proteomes" id="UP000601041">
    <property type="component" value="Unassembled WGS sequence"/>
</dbReference>
<gene>
    <name evidence="2" type="ORF">RHAB21_00271</name>
</gene>
<dbReference type="PANTHER" id="PTHR41248">
    <property type="entry name" value="NORD PROTEIN"/>
    <property type="match status" value="1"/>
</dbReference>
<accession>A0ABN7JD50</accession>
<dbReference type="PANTHER" id="PTHR41248:SF1">
    <property type="entry name" value="NORD PROTEIN"/>
    <property type="match status" value="1"/>
</dbReference>
<dbReference type="SUPFAM" id="SSF53300">
    <property type="entry name" value="vWA-like"/>
    <property type="match status" value="1"/>
</dbReference>
<organism evidence="2 3">
    <name type="scientific">Pseudorhizobium halotolerans</name>
    <dbReference type="NCBI Taxonomy" id="1233081"/>
    <lineage>
        <taxon>Bacteria</taxon>
        <taxon>Pseudomonadati</taxon>
        <taxon>Pseudomonadota</taxon>
        <taxon>Alphaproteobacteria</taxon>
        <taxon>Hyphomicrobiales</taxon>
        <taxon>Rhizobiaceae</taxon>
        <taxon>Rhizobium/Agrobacterium group</taxon>
        <taxon>Pseudorhizobium</taxon>
    </lineage>
</organism>
<reference evidence="2 3" key="1">
    <citation type="submission" date="2020-11" db="EMBL/GenBank/DDBJ databases">
        <authorList>
            <person name="Lassalle F."/>
        </authorList>
    </citation>
    <scope>NUCLEOTIDE SEQUENCE [LARGE SCALE GENOMIC DNA]</scope>
    <source>
        <strain evidence="2 3">AB21</strain>
    </source>
</reference>
<feature type="domain" description="VWFA" evidence="1">
    <location>
        <begin position="462"/>
        <end position="644"/>
    </location>
</feature>
<proteinExistence type="predicted"/>
<dbReference type="InterPro" id="IPR002035">
    <property type="entry name" value="VWF_A"/>
</dbReference>
<dbReference type="SMART" id="SM00327">
    <property type="entry name" value="VWA"/>
    <property type="match status" value="1"/>
</dbReference>
<sequence length="650" mass="73337">MYGWRYAKWQAQSFPEAIMFEFLELEETVGKTWHRLVGQTRSMPRYPEQAVRLDEVSPVLASCFRGFGGESTCQLVPAAQKTNGHRLKLRQLIGLGEERIARIGRDFARVMLPAEIDFFPDRALNRSLYIWLTAYLALAPSRGINADEPLARDLARIERAEETVREVLKAFPGLRASYRNLCGAILAERQRGKLPPVEQLVENRILSILRKAASLEDPLPASIFPRQSPPGYQPMMDVPLWPEFFHTSETAPANSETDSPLGDASAPAGGKRFVAQREAVDDKRNERSPFILNRFEKILAMAEMVNVDRPTDDKDDEDGKAAEDLDDMVLGRRRERPSSRFRFDLDLPPEMLDLSHIEAELSYPEWDYRKSTYLKSYCRVLAAPASEKGDALATDDETRRLVKKVRRQFEILRPRHELLKAQLDGSELDMDAVVRSRTDLIAGGQGSDRIHLMSRPQTTDLAVTILVDVSLSTDAWIDNRRVLDVEKEALLVLAQGLSACGTDHSILTFTSRRRSWVRVETVKAFDEAMGQAVENRIGALKPGYYTRLGAAMRHATAELQKRPNRTKLLLVLTDGKPNDIDHYEGRFALEDSRRAVQEARRNGTKVFAVTVDRDAQSYLPIMFGRNGYALVGDISKLPAALPAIYRGLTT</sequence>
<dbReference type="PROSITE" id="PS50234">
    <property type="entry name" value="VWFA"/>
    <property type="match status" value="1"/>
</dbReference>
<dbReference type="CDD" id="cd01454">
    <property type="entry name" value="vWA_norD_type"/>
    <property type="match status" value="1"/>
</dbReference>
<dbReference type="Gene3D" id="3.40.50.410">
    <property type="entry name" value="von Willebrand factor, type A domain"/>
    <property type="match status" value="1"/>
</dbReference>
<dbReference type="Pfam" id="PF00092">
    <property type="entry name" value="VWA"/>
    <property type="match status" value="1"/>
</dbReference>
<evidence type="ECO:0000313" key="3">
    <source>
        <dbReference type="Proteomes" id="UP000601041"/>
    </source>
</evidence>
<dbReference type="InterPro" id="IPR051928">
    <property type="entry name" value="NorD/CobT"/>
</dbReference>
<name>A0ABN7JD50_9HYPH</name>
<evidence type="ECO:0000313" key="2">
    <source>
        <dbReference type="EMBL" id="CAD7023567.1"/>
    </source>
</evidence>